<comment type="caution">
    <text evidence="1">The sequence shown here is derived from an EMBL/GenBank/DDBJ whole genome shotgun (WGS) entry which is preliminary data.</text>
</comment>
<dbReference type="GeneID" id="38787109"/>
<reference evidence="1 2" key="1">
    <citation type="journal article" date="2018" name="Sci. Rep.">
        <title>Genome sequence of the cauliflower mushroom Sparassis crispa (Hanabiratake) and its association with beneficial usage.</title>
        <authorList>
            <person name="Kiyama R."/>
            <person name="Furutani Y."/>
            <person name="Kawaguchi K."/>
            <person name="Nakanishi T."/>
        </authorList>
    </citation>
    <scope>NUCLEOTIDE SEQUENCE [LARGE SCALE GENOMIC DNA]</scope>
</reference>
<accession>A0A401H700</accession>
<name>A0A401H700_9APHY</name>
<sequence>MGESSPAVSSINSEKDAALIVSTTGQSVRTILVKDGAHTTWQWLVFYIYTGQIGFAPLRSQGTRRRMVERERYRSEYPQRPVLCSPKSMYRLADKLGMDALKILAANDLRMKLSSENILDELFSQFTSWYPELLETQVESFCDNCIGSGILPALEQKISAIVAGRSPHADAALTRLFRAWVGRAPTPKRMPALSAVLQSIPGGTSRKRNTEVKKHLHLLVSRCANRMSIFLPPPFPVGGYIGSGDGYLAVA</sequence>
<proteinExistence type="predicted"/>
<evidence type="ECO:0000313" key="2">
    <source>
        <dbReference type="Proteomes" id="UP000287166"/>
    </source>
</evidence>
<dbReference type="OrthoDB" id="6359816at2759"/>
<gene>
    <name evidence="1" type="ORF">SCP_1900410</name>
</gene>
<organism evidence="1 2">
    <name type="scientific">Sparassis crispa</name>
    <dbReference type="NCBI Taxonomy" id="139825"/>
    <lineage>
        <taxon>Eukaryota</taxon>
        <taxon>Fungi</taxon>
        <taxon>Dikarya</taxon>
        <taxon>Basidiomycota</taxon>
        <taxon>Agaricomycotina</taxon>
        <taxon>Agaricomycetes</taxon>
        <taxon>Polyporales</taxon>
        <taxon>Sparassidaceae</taxon>
        <taxon>Sparassis</taxon>
    </lineage>
</organism>
<dbReference type="InterPro" id="IPR011333">
    <property type="entry name" value="SKP1/BTB/POZ_sf"/>
</dbReference>
<dbReference type="RefSeq" id="XP_027621105.1">
    <property type="nucleotide sequence ID" value="XM_027765304.1"/>
</dbReference>
<dbReference type="AlphaFoldDB" id="A0A401H700"/>
<dbReference type="EMBL" id="BFAD01000019">
    <property type="protein sequence ID" value="GBE90192.1"/>
    <property type="molecule type" value="Genomic_DNA"/>
</dbReference>
<dbReference type="Proteomes" id="UP000287166">
    <property type="component" value="Unassembled WGS sequence"/>
</dbReference>
<dbReference type="InParanoid" id="A0A401H700"/>
<keyword evidence="2" id="KW-1185">Reference proteome</keyword>
<evidence type="ECO:0000313" key="1">
    <source>
        <dbReference type="EMBL" id="GBE90192.1"/>
    </source>
</evidence>
<evidence type="ECO:0008006" key="3">
    <source>
        <dbReference type="Google" id="ProtNLM"/>
    </source>
</evidence>
<dbReference type="Gene3D" id="3.30.710.10">
    <property type="entry name" value="Potassium Channel Kv1.1, Chain A"/>
    <property type="match status" value="1"/>
</dbReference>
<protein>
    <recommendedName>
        <fullName evidence="3">BTB domain-containing protein</fullName>
    </recommendedName>
</protein>